<reference evidence="2 3" key="1">
    <citation type="submission" date="2020-08" db="EMBL/GenBank/DDBJ databases">
        <title>Sequencing the genomes of 1000 actinobacteria strains.</title>
        <authorList>
            <person name="Klenk H.-P."/>
        </authorList>
    </citation>
    <scope>NUCLEOTIDE SEQUENCE [LARGE SCALE GENOMIC DNA]</scope>
    <source>
        <strain evidence="2 3">DSM 102030</strain>
    </source>
</reference>
<dbReference type="Pfam" id="PF09346">
    <property type="entry name" value="SMI1_KNR4"/>
    <property type="match status" value="1"/>
</dbReference>
<dbReference type="Gene3D" id="3.40.1580.10">
    <property type="entry name" value="SMI1/KNR4-like"/>
    <property type="match status" value="1"/>
</dbReference>
<organism evidence="2 3">
    <name type="scientific">Lipingzhangella halophila</name>
    <dbReference type="NCBI Taxonomy" id="1783352"/>
    <lineage>
        <taxon>Bacteria</taxon>
        <taxon>Bacillati</taxon>
        <taxon>Actinomycetota</taxon>
        <taxon>Actinomycetes</taxon>
        <taxon>Streptosporangiales</taxon>
        <taxon>Nocardiopsidaceae</taxon>
        <taxon>Lipingzhangella</taxon>
    </lineage>
</organism>
<dbReference type="Proteomes" id="UP000523007">
    <property type="component" value="Unassembled WGS sequence"/>
</dbReference>
<dbReference type="InterPro" id="IPR018958">
    <property type="entry name" value="Knr4/Smi1-like_dom"/>
</dbReference>
<evidence type="ECO:0000313" key="3">
    <source>
        <dbReference type="Proteomes" id="UP000523007"/>
    </source>
</evidence>
<comment type="caution">
    <text evidence="2">The sequence shown here is derived from an EMBL/GenBank/DDBJ whole genome shotgun (WGS) entry which is preliminary data.</text>
</comment>
<feature type="domain" description="Knr4/Smi1-like" evidence="1">
    <location>
        <begin position="18"/>
        <end position="133"/>
    </location>
</feature>
<protein>
    <recommendedName>
        <fullName evidence="1">Knr4/Smi1-like domain-containing protein</fullName>
    </recommendedName>
</protein>
<proteinExistence type="predicted"/>
<evidence type="ECO:0000313" key="2">
    <source>
        <dbReference type="EMBL" id="MBB4931650.1"/>
    </source>
</evidence>
<dbReference type="AlphaFoldDB" id="A0A7W7W3E7"/>
<keyword evidence="3" id="KW-1185">Reference proteome</keyword>
<dbReference type="SMART" id="SM00860">
    <property type="entry name" value="SMI1_KNR4"/>
    <property type="match status" value="1"/>
</dbReference>
<dbReference type="SUPFAM" id="SSF160631">
    <property type="entry name" value="SMI1/KNR4-like"/>
    <property type="match status" value="1"/>
</dbReference>
<dbReference type="EMBL" id="JACHJT010000001">
    <property type="protein sequence ID" value="MBB4931650.1"/>
    <property type="molecule type" value="Genomic_DNA"/>
</dbReference>
<accession>A0A7W7W3E7</accession>
<evidence type="ECO:0000259" key="1">
    <source>
        <dbReference type="SMART" id="SM00860"/>
    </source>
</evidence>
<dbReference type="InterPro" id="IPR037883">
    <property type="entry name" value="Knr4/Smi1-like_sf"/>
</dbReference>
<sequence length="152" mass="17280">MWRELIDELYPEAELPAPADEATIVEIEKVLSLPLPFELGSLLGECNGVYNQYGDAVVWSAERVIEDNLAMRNEPDSLELYAPFHELIFFGDSDMGPQFAYVHTDYGPGIIVWDQETDQRRLAVVSLRDYLVRCLTQGNGWFRSTVRPPGSR</sequence>
<dbReference type="RefSeq" id="WP_184578137.1">
    <property type="nucleotide sequence ID" value="NZ_JACHJT010000001.1"/>
</dbReference>
<gene>
    <name evidence="2" type="ORF">F4561_002470</name>
</gene>
<name>A0A7W7W3E7_9ACTN</name>